<protein>
    <recommendedName>
        <fullName evidence="7">Enhancer of polycomb-like protein</fullName>
    </recommendedName>
</protein>
<keyword evidence="3 7" id="KW-0805">Transcription regulation</keyword>
<evidence type="ECO:0000313" key="11">
    <source>
        <dbReference type="EMBL" id="TPX51372.1"/>
    </source>
</evidence>
<feature type="compositionally biased region" description="Polar residues" evidence="9">
    <location>
        <begin position="558"/>
        <end position="573"/>
    </location>
</feature>
<comment type="similarity">
    <text evidence="2 7">Belongs to the enhancer of polycomb family.</text>
</comment>
<dbReference type="GO" id="GO:0035267">
    <property type="term" value="C:NuA4 histone acetyltransferase complex"/>
    <property type="evidence" value="ECO:0007669"/>
    <property type="project" value="InterPro"/>
</dbReference>
<comment type="subcellular location">
    <subcellularLocation>
        <location evidence="1 7">Nucleus</location>
    </subcellularLocation>
</comment>
<keyword evidence="8" id="KW-0175">Coiled coil</keyword>
<evidence type="ECO:0000256" key="1">
    <source>
        <dbReference type="ARBA" id="ARBA00004123"/>
    </source>
</evidence>
<evidence type="ECO:0000256" key="3">
    <source>
        <dbReference type="ARBA" id="ARBA00023015"/>
    </source>
</evidence>
<dbReference type="InterPro" id="IPR019542">
    <property type="entry name" value="Enhancer_polycomb-like_N"/>
</dbReference>
<keyword evidence="13" id="KW-1185">Reference proteome</keyword>
<dbReference type="OrthoDB" id="435275at2759"/>
<evidence type="ECO:0000313" key="14">
    <source>
        <dbReference type="Proteomes" id="UP000320475"/>
    </source>
</evidence>
<feature type="coiled-coil region" evidence="8">
    <location>
        <begin position="237"/>
        <end position="274"/>
    </location>
</feature>
<evidence type="ECO:0000256" key="8">
    <source>
        <dbReference type="SAM" id="Coils"/>
    </source>
</evidence>
<dbReference type="VEuPathDB" id="FungiDB:SeMB42_g01632"/>
<sequence>MVGLDKESRSRQRKGPDIRKPLVVLRHYDLDESQKAELQIWKKSIQTGVEKEEEEEHHLQEALTKNELGAGAAQVYIPTPDASKLLYNYDQLYYRPFHRPKTLIRFSAQLEDCIGCPYNLDEVDDEWLNSYNASIQMENLESNLSIDAFESLMAVLEKMVAEKPIGESPTLAEFEQATDSEIARTEAVAKARPAVYEHWKERSQARGGRTVRPTLRTEEESLNPETDPYVCFRKREIKQLRKTRKTDNQSLDKLQRLRREMEMARRLLELVAQREMLRKQVLSYEHAVFEQRVTVRKLKKKLGLPLDKDEPSPGKKREKSGYKLMIPIGKLRQAGKLSEGLQDSNRVDFYQPGLEYQEAYEVAKRQKLEDETNGWADVKEDPYIIPPPSYTNPGQQYWTADLPVTLESTLDRAPSSSVRISRGRRRVGRGGRVIFDRYTPRSDRTLVSNVPDFMYFDSDRSSDDGIIDNDDDSAWRREERWRHDNFSDDDDDDIVELDDSPSIMAYRAFYLGATTEAEYRNLVNQPTFKAQFFAAPSTPAERASHVPLPPPQVMKAPSATSLSGSSTTPQGLPQTPAAVAAQKARRGTSKGASTPQPDNQAHSNKVPTPSPQKRGSIKSGSQPPAESVDPRQQSVNAMLAEAQRRAQNTAMLIQQYKQTECYDLARII</sequence>
<evidence type="ECO:0000313" key="12">
    <source>
        <dbReference type="EMBL" id="TPX52138.1"/>
    </source>
</evidence>
<organism evidence="11 14">
    <name type="scientific">Synchytrium endobioticum</name>
    <dbReference type="NCBI Taxonomy" id="286115"/>
    <lineage>
        <taxon>Eukaryota</taxon>
        <taxon>Fungi</taxon>
        <taxon>Fungi incertae sedis</taxon>
        <taxon>Chytridiomycota</taxon>
        <taxon>Chytridiomycota incertae sedis</taxon>
        <taxon>Chytridiomycetes</taxon>
        <taxon>Synchytriales</taxon>
        <taxon>Synchytriaceae</taxon>
        <taxon>Synchytrium</taxon>
    </lineage>
</organism>
<reference evidence="13 14" key="1">
    <citation type="journal article" date="2019" name="Sci. Rep.">
        <title>Comparative genomics of chytrid fungi reveal insights into the obligate biotrophic and pathogenic lifestyle of Synchytrium endobioticum.</title>
        <authorList>
            <person name="van de Vossenberg B.T.L.H."/>
            <person name="Warris S."/>
            <person name="Nguyen H.D.T."/>
            <person name="van Gent-Pelzer M.P.E."/>
            <person name="Joly D.L."/>
            <person name="van de Geest H.C."/>
            <person name="Bonants P.J.M."/>
            <person name="Smith D.S."/>
            <person name="Levesque C.A."/>
            <person name="van der Lee T.A.J."/>
        </authorList>
    </citation>
    <scope>NUCLEOTIDE SEQUENCE [LARGE SCALE GENOMIC DNA]</scope>
    <source>
        <strain evidence="11 14">LEV6574</strain>
        <strain evidence="12 13">MB42</strain>
    </source>
</reference>
<evidence type="ECO:0000256" key="2">
    <source>
        <dbReference type="ARBA" id="ARBA00008035"/>
    </source>
</evidence>
<dbReference type="Proteomes" id="UP000320475">
    <property type="component" value="Unassembled WGS sequence"/>
</dbReference>
<dbReference type="PANTHER" id="PTHR14898">
    <property type="entry name" value="ENHANCER OF POLYCOMB"/>
    <property type="match status" value="1"/>
</dbReference>
<dbReference type="InterPro" id="IPR024943">
    <property type="entry name" value="Enhancer_polycomb"/>
</dbReference>
<evidence type="ECO:0000313" key="13">
    <source>
        <dbReference type="Proteomes" id="UP000317494"/>
    </source>
</evidence>
<dbReference type="GO" id="GO:0006357">
    <property type="term" value="P:regulation of transcription by RNA polymerase II"/>
    <property type="evidence" value="ECO:0007669"/>
    <property type="project" value="InterPro"/>
</dbReference>
<proteinExistence type="inferred from homology"/>
<evidence type="ECO:0000256" key="7">
    <source>
        <dbReference type="RuleBase" id="RU361124"/>
    </source>
</evidence>
<evidence type="ECO:0000256" key="9">
    <source>
        <dbReference type="SAM" id="MobiDB-lite"/>
    </source>
</evidence>
<keyword evidence="5 7" id="KW-0539">Nucleus</keyword>
<dbReference type="EMBL" id="QEAN01000043">
    <property type="protein sequence ID" value="TPX52138.1"/>
    <property type="molecule type" value="Genomic_DNA"/>
</dbReference>
<feature type="compositionally biased region" description="Polar residues" evidence="9">
    <location>
        <begin position="590"/>
        <end position="631"/>
    </location>
</feature>
<evidence type="ECO:0000256" key="5">
    <source>
        <dbReference type="ARBA" id="ARBA00023242"/>
    </source>
</evidence>
<dbReference type="Pfam" id="PF10513">
    <property type="entry name" value="EPL1"/>
    <property type="match status" value="1"/>
</dbReference>
<dbReference type="AlphaFoldDB" id="A0A507DI74"/>
<dbReference type="GO" id="GO:0005634">
    <property type="term" value="C:nucleus"/>
    <property type="evidence" value="ECO:0007669"/>
    <property type="project" value="UniProtKB-SubCell"/>
</dbReference>
<evidence type="ECO:0000256" key="6">
    <source>
        <dbReference type="ARBA" id="ARBA00025513"/>
    </source>
</evidence>
<evidence type="ECO:0000256" key="4">
    <source>
        <dbReference type="ARBA" id="ARBA00023163"/>
    </source>
</evidence>
<feature type="region of interest" description="Disordered" evidence="9">
    <location>
        <begin position="541"/>
        <end position="631"/>
    </location>
</feature>
<evidence type="ECO:0000259" key="10">
    <source>
        <dbReference type="Pfam" id="PF10513"/>
    </source>
</evidence>
<dbReference type="Proteomes" id="UP000317494">
    <property type="component" value="Unassembled WGS sequence"/>
</dbReference>
<keyword evidence="4 7" id="KW-0804">Transcription</keyword>
<gene>
    <name evidence="11" type="ORF">SeLEV6574_g00359</name>
    <name evidence="12" type="ORF">SeMB42_g01632</name>
</gene>
<dbReference type="STRING" id="286115.A0A507DI74"/>
<name>A0A507DI74_9FUNG</name>
<dbReference type="EMBL" id="QEAM01000005">
    <property type="protein sequence ID" value="TPX51372.1"/>
    <property type="molecule type" value="Genomic_DNA"/>
</dbReference>
<comment type="caution">
    <text evidence="11">The sequence shown here is derived from an EMBL/GenBank/DDBJ whole genome shotgun (WGS) entry which is preliminary data.</text>
</comment>
<comment type="function">
    <text evidence="6">Component of the NuA4 histone acetyltransferase complex which is involved in transcriptional activation of selected genes principally by acetylation of nucleosomal histone H4 and H2A. The NuA4 complex is also involved in DNA repair. Involved in gene silencing by neighboring heterochromatin, blockage of the silencing spreading along the chromosome, and required for cell cycle progression through G2/M.</text>
</comment>
<feature type="domain" description="Enhancer of polycomb-like N-terminal" evidence="10">
    <location>
        <begin position="18"/>
        <end position="158"/>
    </location>
</feature>
<accession>A0A507DI74</accession>